<proteinExistence type="predicted"/>
<evidence type="ECO:0000313" key="8">
    <source>
        <dbReference type="Proteomes" id="UP001356427"/>
    </source>
</evidence>
<evidence type="ECO:0000313" key="7">
    <source>
        <dbReference type="EMBL" id="KAK6291919.1"/>
    </source>
</evidence>
<dbReference type="InterPro" id="IPR013106">
    <property type="entry name" value="Ig_V-set"/>
</dbReference>
<dbReference type="PANTHER" id="PTHR12080:SF59">
    <property type="entry name" value="HEPATIC AND GLIAL CELL ADHESION MOLECULE"/>
    <property type="match status" value="1"/>
</dbReference>
<dbReference type="Pfam" id="PF07686">
    <property type="entry name" value="V-set"/>
    <property type="match status" value="1"/>
</dbReference>
<dbReference type="GO" id="GO:0016020">
    <property type="term" value="C:membrane"/>
    <property type="evidence" value="ECO:0007669"/>
    <property type="project" value="UniProtKB-SubCell"/>
</dbReference>
<evidence type="ECO:0000259" key="6">
    <source>
        <dbReference type="PROSITE" id="PS50835"/>
    </source>
</evidence>
<keyword evidence="2 5" id="KW-0732">Signal</keyword>
<name>A0AAN8Q503_9TELE</name>
<dbReference type="PROSITE" id="PS50835">
    <property type="entry name" value="IG_LIKE"/>
    <property type="match status" value="1"/>
</dbReference>
<feature type="signal peptide" evidence="5">
    <location>
        <begin position="1"/>
        <end position="20"/>
    </location>
</feature>
<dbReference type="SUPFAM" id="SSF48726">
    <property type="entry name" value="Immunoglobulin"/>
    <property type="match status" value="1"/>
</dbReference>
<keyword evidence="8" id="KW-1185">Reference proteome</keyword>
<evidence type="ECO:0000256" key="1">
    <source>
        <dbReference type="ARBA" id="ARBA00004370"/>
    </source>
</evidence>
<dbReference type="InterPro" id="IPR007110">
    <property type="entry name" value="Ig-like_dom"/>
</dbReference>
<feature type="chain" id="PRO_5042886394" description="Ig-like domain-containing protein" evidence="5">
    <location>
        <begin position="21"/>
        <end position="284"/>
    </location>
</feature>
<organism evidence="7 8">
    <name type="scientific">Coregonus suidteri</name>
    <dbReference type="NCBI Taxonomy" id="861788"/>
    <lineage>
        <taxon>Eukaryota</taxon>
        <taxon>Metazoa</taxon>
        <taxon>Chordata</taxon>
        <taxon>Craniata</taxon>
        <taxon>Vertebrata</taxon>
        <taxon>Euteleostomi</taxon>
        <taxon>Actinopterygii</taxon>
        <taxon>Neopterygii</taxon>
        <taxon>Teleostei</taxon>
        <taxon>Protacanthopterygii</taxon>
        <taxon>Salmoniformes</taxon>
        <taxon>Salmonidae</taxon>
        <taxon>Coregoninae</taxon>
        <taxon>Coregonus</taxon>
    </lineage>
</organism>
<keyword evidence="3" id="KW-0472">Membrane</keyword>
<evidence type="ECO:0000256" key="5">
    <source>
        <dbReference type="SAM" id="SignalP"/>
    </source>
</evidence>
<sequence length="284" mass="31680">MIRVELLVLSLLTVLPVVMGDTIGYLGESVTLSSGANPSWHITKITWSIYNNDTWIATFKGKNRNTEWFGPFKGRLSINTSSGDLEIRDVRRGDDMVYSVLLTHGQGEQQISKVRLTVTERLIEPSVRKVFSVLKDGYCVMALQCSSTVKDTSFSWEPEASFDGSFWRGSPNANISVVWSSYSPNRNVTFICTASNGLTNASRVVRETCQDEQPKPDVVVDGETRVPGIIKLLLGFLFGCLLTYIFRESLTCLSIRFNKRRSINQVGATLSGFEKKSSLPIERS</sequence>
<dbReference type="InterPro" id="IPR013783">
    <property type="entry name" value="Ig-like_fold"/>
</dbReference>
<keyword evidence="4" id="KW-0325">Glycoprotein</keyword>
<evidence type="ECO:0000256" key="2">
    <source>
        <dbReference type="ARBA" id="ARBA00022729"/>
    </source>
</evidence>
<comment type="caution">
    <text evidence="7">The sequence shown here is derived from an EMBL/GenBank/DDBJ whole genome shotgun (WGS) entry which is preliminary data.</text>
</comment>
<reference evidence="7 8" key="1">
    <citation type="submission" date="2021-04" db="EMBL/GenBank/DDBJ databases">
        <authorList>
            <person name="De Guttry C."/>
            <person name="Zahm M."/>
            <person name="Klopp C."/>
            <person name="Cabau C."/>
            <person name="Louis A."/>
            <person name="Berthelot C."/>
            <person name="Parey E."/>
            <person name="Roest Crollius H."/>
            <person name="Montfort J."/>
            <person name="Robinson-Rechavi M."/>
            <person name="Bucao C."/>
            <person name="Bouchez O."/>
            <person name="Gislard M."/>
            <person name="Lluch J."/>
            <person name="Milhes M."/>
            <person name="Lampietro C."/>
            <person name="Lopez Roques C."/>
            <person name="Donnadieu C."/>
            <person name="Braasch I."/>
            <person name="Desvignes T."/>
            <person name="Postlethwait J."/>
            <person name="Bobe J."/>
            <person name="Wedekind C."/>
            <person name="Guiguen Y."/>
        </authorList>
    </citation>
    <scope>NUCLEOTIDE SEQUENCE [LARGE SCALE GENOMIC DNA]</scope>
    <source>
        <strain evidence="7">Cs_M1</strain>
        <tissue evidence="7">Blood</tissue>
    </source>
</reference>
<evidence type="ECO:0000256" key="4">
    <source>
        <dbReference type="ARBA" id="ARBA00023180"/>
    </source>
</evidence>
<protein>
    <recommendedName>
        <fullName evidence="6">Ig-like domain-containing protein</fullName>
    </recommendedName>
</protein>
<gene>
    <name evidence="7" type="ORF">J4Q44_G00377040</name>
</gene>
<dbReference type="InterPro" id="IPR003599">
    <property type="entry name" value="Ig_sub"/>
</dbReference>
<dbReference type="Gene3D" id="2.60.40.10">
    <property type="entry name" value="Immunoglobulins"/>
    <property type="match status" value="2"/>
</dbReference>
<evidence type="ECO:0000256" key="3">
    <source>
        <dbReference type="ARBA" id="ARBA00023136"/>
    </source>
</evidence>
<dbReference type="PANTHER" id="PTHR12080">
    <property type="entry name" value="SIGNALING LYMPHOCYTIC ACTIVATION MOLECULE"/>
    <property type="match status" value="1"/>
</dbReference>
<dbReference type="Proteomes" id="UP001356427">
    <property type="component" value="Unassembled WGS sequence"/>
</dbReference>
<dbReference type="GO" id="GO:0005911">
    <property type="term" value="C:cell-cell junction"/>
    <property type="evidence" value="ECO:0007669"/>
    <property type="project" value="TreeGrafter"/>
</dbReference>
<dbReference type="InterPro" id="IPR036179">
    <property type="entry name" value="Ig-like_dom_sf"/>
</dbReference>
<dbReference type="AlphaFoldDB" id="A0AAN8Q503"/>
<accession>A0AAN8Q503</accession>
<dbReference type="SMART" id="SM00409">
    <property type="entry name" value="IG"/>
    <property type="match status" value="1"/>
</dbReference>
<dbReference type="InterPro" id="IPR015631">
    <property type="entry name" value="CD2/SLAM_rcpt"/>
</dbReference>
<comment type="subcellular location">
    <subcellularLocation>
        <location evidence="1">Membrane</location>
    </subcellularLocation>
</comment>
<dbReference type="EMBL" id="JAGTTL010000039">
    <property type="protein sequence ID" value="KAK6291919.1"/>
    <property type="molecule type" value="Genomic_DNA"/>
</dbReference>
<feature type="domain" description="Ig-like" evidence="6">
    <location>
        <begin position="125"/>
        <end position="205"/>
    </location>
</feature>